<evidence type="ECO:0000256" key="1">
    <source>
        <dbReference type="SAM" id="MobiDB-lite"/>
    </source>
</evidence>
<evidence type="ECO:0000313" key="3">
    <source>
        <dbReference type="Proteomes" id="UP000266841"/>
    </source>
</evidence>
<dbReference type="EMBL" id="AGNL01002658">
    <property type="protein sequence ID" value="EJK75903.1"/>
    <property type="molecule type" value="Genomic_DNA"/>
</dbReference>
<gene>
    <name evidence="2" type="ORF">THAOC_02358</name>
</gene>
<name>K0TAW0_THAOC</name>
<feature type="region of interest" description="Disordered" evidence="1">
    <location>
        <begin position="1"/>
        <end position="61"/>
    </location>
</feature>
<feature type="non-terminal residue" evidence="2">
    <location>
        <position position="1"/>
    </location>
</feature>
<organism evidence="2 3">
    <name type="scientific">Thalassiosira oceanica</name>
    <name type="common">Marine diatom</name>
    <dbReference type="NCBI Taxonomy" id="159749"/>
    <lineage>
        <taxon>Eukaryota</taxon>
        <taxon>Sar</taxon>
        <taxon>Stramenopiles</taxon>
        <taxon>Ochrophyta</taxon>
        <taxon>Bacillariophyta</taxon>
        <taxon>Coscinodiscophyceae</taxon>
        <taxon>Thalassiosirophycidae</taxon>
        <taxon>Thalassiosirales</taxon>
        <taxon>Thalassiosiraceae</taxon>
        <taxon>Thalassiosira</taxon>
    </lineage>
</organism>
<dbReference type="Proteomes" id="UP000266841">
    <property type="component" value="Unassembled WGS sequence"/>
</dbReference>
<proteinExistence type="predicted"/>
<evidence type="ECO:0000313" key="2">
    <source>
        <dbReference type="EMBL" id="EJK75903.1"/>
    </source>
</evidence>
<accession>K0TAW0</accession>
<sequence length="61" mass="6866">SPQTPKKPRRDAKIEEGRRKLTTPCRQSAAEAWAPPPAKRKKTQATLFQTGSKAEEIESFE</sequence>
<reference evidence="2 3" key="1">
    <citation type="journal article" date="2012" name="Genome Biol.">
        <title>Genome and low-iron response of an oceanic diatom adapted to chronic iron limitation.</title>
        <authorList>
            <person name="Lommer M."/>
            <person name="Specht M."/>
            <person name="Roy A.S."/>
            <person name="Kraemer L."/>
            <person name="Andreson R."/>
            <person name="Gutowska M.A."/>
            <person name="Wolf J."/>
            <person name="Bergner S.V."/>
            <person name="Schilhabel M.B."/>
            <person name="Klostermeier U.C."/>
            <person name="Beiko R.G."/>
            <person name="Rosenstiel P."/>
            <person name="Hippler M."/>
            <person name="Laroche J."/>
        </authorList>
    </citation>
    <scope>NUCLEOTIDE SEQUENCE [LARGE SCALE GENOMIC DNA]</scope>
    <source>
        <strain evidence="2 3">CCMP1005</strain>
    </source>
</reference>
<feature type="compositionally biased region" description="Basic residues" evidence="1">
    <location>
        <begin position="1"/>
        <end position="10"/>
    </location>
</feature>
<keyword evidence="3" id="KW-1185">Reference proteome</keyword>
<dbReference type="AlphaFoldDB" id="K0TAW0"/>
<comment type="caution">
    <text evidence="2">The sequence shown here is derived from an EMBL/GenBank/DDBJ whole genome shotgun (WGS) entry which is preliminary data.</text>
</comment>
<protein>
    <submittedName>
        <fullName evidence="2">Uncharacterized protein</fullName>
    </submittedName>
</protein>